<gene>
    <name evidence="1" type="ORF">AMORRO_LOCUS12146</name>
</gene>
<reference evidence="1" key="1">
    <citation type="submission" date="2021-06" db="EMBL/GenBank/DDBJ databases">
        <authorList>
            <person name="Kallberg Y."/>
            <person name="Tangrot J."/>
            <person name="Rosling A."/>
        </authorList>
    </citation>
    <scope>NUCLEOTIDE SEQUENCE</scope>
    <source>
        <strain evidence="1">CL551</strain>
    </source>
</reference>
<dbReference type="Proteomes" id="UP000789342">
    <property type="component" value="Unassembled WGS sequence"/>
</dbReference>
<sequence length="41" mass="4535">MTAPQNPITRAIWDGALPIKFSIDNAEADELGAKTEIEPYF</sequence>
<name>A0A9N9HRA3_9GLOM</name>
<comment type="caution">
    <text evidence="1">The sequence shown here is derived from an EMBL/GenBank/DDBJ whole genome shotgun (WGS) entry which is preliminary data.</text>
</comment>
<accession>A0A9N9HRA3</accession>
<organism evidence="1 2">
    <name type="scientific">Acaulospora morrowiae</name>
    <dbReference type="NCBI Taxonomy" id="94023"/>
    <lineage>
        <taxon>Eukaryota</taxon>
        <taxon>Fungi</taxon>
        <taxon>Fungi incertae sedis</taxon>
        <taxon>Mucoromycota</taxon>
        <taxon>Glomeromycotina</taxon>
        <taxon>Glomeromycetes</taxon>
        <taxon>Diversisporales</taxon>
        <taxon>Acaulosporaceae</taxon>
        <taxon>Acaulospora</taxon>
    </lineage>
</organism>
<feature type="non-terminal residue" evidence="1">
    <location>
        <position position="41"/>
    </location>
</feature>
<dbReference type="EMBL" id="CAJVPV010017058">
    <property type="protein sequence ID" value="CAG8701232.1"/>
    <property type="molecule type" value="Genomic_DNA"/>
</dbReference>
<keyword evidence="2" id="KW-1185">Reference proteome</keyword>
<protein>
    <submittedName>
        <fullName evidence="1">11533_t:CDS:1</fullName>
    </submittedName>
</protein>
<proteinExistence type="predicted"/>
<dbReference type="AlphaFoldDB" id="A0A9N9HRA3"/>
<evidence type="ECO:0000313" key="2">
    <source>
        <dbReference type="Proteomes" id="UP000789342"/>
    </source>
</evidence>
<evidence type="ECO:0000313" key="1">
    <source>
        <dbReference type="EMBL" id="CAG8701232.1"/>
    </source>
</evidence>
<dbReference type="OrthoDB" id="272162at2759"/>